<dbReference type="InterPro" id="IPR036612">
    <property type="entry name" value="KH_dom_type_1_sf"/>
</dbReference>
<reference evidence="4" key="1">
    <citation type="submission" date="2017-02" db="UniProtKB">
        <authorList>
            <consortium name="WormBaseParasite"/>
        </authorList>
    </citation>
    <scope>IDENTIFICATION</scope>
</reference>
<evidence type="ECO:0000313" key="4">
    <source>
        <dbReference type="WBParaSite" id="TTAC_0000591001-mRNA-1"/>
    </source>
</evidence>
<organism evidence="4">
    <name type="scientific">Hydatigena taeniaeformis</name>
    <name type="common">Feline tapeworm</name>
    <name type="synonym">Taenia taeniaeformis</name>
    <dbReference type="NCBI Taxonomy" id="6205"/>
    <lineage>
        <taxon>Eukaryota</taxon>
        <taxon>Metazoa</taxon>
        <taxon>Spiralia</taxon>
        <taxon>Lophotrochozoa</taxon>
        <taxon>Platyhelminthes</taxon>
        <taxon>Cestoda</taxon>
        <taxon>Eucestoda</taxon>
        <taxon>Cyclophyllidea</taxon>
        <taxon>Taeniidae</taxon>
        <taxon>Hydatigera</taxon>
    </lineage>
</organism>
<evidence type="ECO:0000259" key="1">
    <source>
        <dbReference type="Pfam" id="PF10469"/>
    </source>
</evidence>
<dbReference type="InterPro" id="IPR009210">
    <property type="entry name" value="ASCC1"/>
</dbReference>
<name>A0A0R3WYS0_HYDTA</name>
<evidence type="ECO:0000313" key="2">
    <source>
        <dbReference type="EMBL" id="VDM27908.1"/>
    </source>
</evidence>
<reference evidence="2 3" key="2">
    <citation type="submission" date="2018-11" db="EMBL/GenBank/DDBJ databases">
        <authorList>
            <consortium name="Pathogen Informatics"/>
        </authorList>
    </citation>
    <scope>NUCLEOTIDE SEQUENCE [LARGE SCALE GENOMIC DNA]</scope>
</reference>
<dbReference type="Proteomes" id="UP000274429">
    <property type="component" value="Unassembled WGS sequence"/>
</dbReference>
<dbReference type="WBParaSite" id="TTAC_0000591001-mRNA-1">
    <property type="protein sequence ID" value="TTAC_0000591001-mRNA-1"/>
    <property type="gene ID" value="TTAC_0000591001"/>
</dbReference>
<dbReference type="GO" id="GO:0003723">
    <property type="term" value="F:RNA binding"/>
    <property type="evidence" value="ECO:0007669"/>
    <property type="project" value="InterPro"/>
</dbReference>
<dbReference type="GO" id="GO:0006355">
    <property type="term" value="P:regulation of DNA-templated transcription"/>
    <property type="evidence" value="ECO:0007669"/>
    <property type="project" value="TreeGrafter"/>
</dbReference>
<evidence type="ECO:0000313" key="3">
    <source>
        <dbReference type="Proteomes" id="UP000274429"/>
    </source>
</evidence>
<dbReference type="PANTHER" id="PTHR13360">
    <property type="entry name" value="ACTIVATING SIGNAL COINTEGRATOR 1 COMPLEX SUBUNIT 1"/>
    <property type="match status" value="1"/>
</dbReference>
<dbReference type="EMBL" id="UYWX01009590">
    <property type="protein sequence ID" value="VDM27908.1"/>
    <property type="molecule type" value="Genomic_DNA"/>
</dbReference>
<dbReference type="SUPFAM" id="SSF54791">
    <property type="entry name" value="Eukaryotic type KH-domain (KH-domain type I)"/>
    <property type="match status" value="1"/>
</dbReference>
<sequence>MDSFVMDRTEDILSPLLMKIGNRLYRKNPTKSTNSTLVPVGCLENECEPDEDAINDDFGSDQTCYFVEDIHSESGGCVAKLYVPRVFYSRIIGTRQVKKHELESEFLCRLTFPSPQSTLSHIKIFSKSEAGILGVVRRIAWIISESRSKMNPTHFVCIPLISNEIKGSYLTFKKDVLKHAESDAVGAFRGIDDDLFVSEHKLHFTLATLFLADQKEVRLASQLLTSFMDHTDEGKTFDRSPLCLTICGLGCMNDDPRSAQVLYLSVNPIDALLSLGK</sequence>
<dbReference type="PIRSF" id="PIRSF027019">
    <property type="entry name" value="Euk_LigT"/>
    <property type="match status" value="1"/>
</dbReference>
<dbReference type="Pfam" id="PF10469">
    <property type="entry name" value="AKAP7_NLS"/>
    <property type="match status" value="1"/>
</dbReference>
<dbReference type="PANTHER" id="PTHR13360:SF1">
    <property type="entry name" value="ACTIVATING SIGNAL COINTEGRATOR 1 COMPLEX SUBUNIT 1"/>
    <property type="match status" value="1"/>
</dbReference>
<gene>
    <name evidence="2" type="ORF">TTAC_LOCUS5895</name>
</gene>
<dbReference type="AlphaFoldDB" id="A0A0R3WYS0"/>
<keyword evidence="3" id="KW-1185">Reference proteome</keyword>
<dbReference type="CDD" id="cd00105">
    <property type="entry name" value="KH-I"/>
    <property type="match status" value="1"/>
</dbReference>
<protein>
    <submittedName>
        <fullName evidence="4">AKAP7_NLS domain-containing protein</fullName>
    </submittedName>
</protein>
<accession>A0A0R3WYS0</accession>
<dbReference type="GO" id="GO:0006307">
    <property type="term" value="P:DNA alkylation repair"/>
    <property type="evidence" value="ECO:0007669"/>
    <property type="project" value="InterPro"/>
</dbReference>
<dbReference type="OrthoDB" id="277832at2759"/>
<feature type="domain" description="A-kinase anchor protein 7-like phosphoesterase" evidence="1">
    <location>
        <begin position="152"/>
        <end position="268"/>
    </location>
</feature>
<dbReference type="GO" id="GO:0005634">
    <property type="term" value="C:nucleus"/>
    <property type="evidence" value="ECO:0007669"/>
    <property type="project" value="TreeGrafter"/>
</dbReference>
<proteinExistence type="predicted"/>
<dbReference type="InterPro" id="IPR019510">
    <property type="entry name" value="AKAP7-like_phosphoesterase"/>
</dbReference>
<dbReference type="Gene3D" id="3.90.1140.10">
    <property type="entry name" value="Cyclic phosphodiesterase"/>
    <property type="match status" value="1"/>
</dbReference>
<dbReference type="STRING" id="6205.A0A0R3WYS0"/>